<protein>
    <submittedName>
        <fullName evidence="1">Uncharacterized protein</fullName>
    </submittedName>
</protein>
<dbReference type="AlphaFoldDB" id="F7R315"/>
<dbReference type="EMBL" id="AFOJ01000007">
    <property type="protein sequence ID" value="EGM50440.1"/>
    <property type="molecule type" value="Genomic_DNA"/>
</dbReference>
<comment type="caution">
    <text evidence="1">The sequence shown here is derived from an EMBL/GenBank/DDBJ whole genome shotgun (WGS) entry which is preliminary data.</text>
</comment>
<dbReference type="Proteomes" id="UP000002971">
    <property type="component" value="Unassembled WGS sequence"/>
</dbReference>
<sequence length="81" mass="9745">MNEMKYSKEFCLMVDSKTGKPRLVEQPEEPEQIVKAFLKQAKKTHGLLWAMDELVKQDWQKWEPVMRDLWTMLEELDKLGY</sequence>
<proteinExistence type="predicted"/>
<evidence type="ECO:0000313" key="1">
    <source>
        <dbReference type="EMBL" id="EGM50440.1"/>
    </source>
</evidence>
<reference evidence="1 2" key="1">
    <citation type="journal article" date="2011" name="J. Bacteriol.">
        <title>Genome Sequence of Lactobacillus ruminis SPM0211, Isolated from a Fecal Sample from a Healthy Korean.</title>
        <authorList>
            <person name="Lee S."/>
            <person name="Cho Y.J."/>
            <person name="Lee A.H."/>
            <person name="Chun J."/>
            <person name="Ha N.J."/>
            <person name="Ko G."/>
        </authorList>
    </citation>
    <scope>NUCLEOTIDE SEQUENCE [LARGE SCALE GENOMIC DNA]</scope>
    <source>
        <strain evidence="1 2">SPM0211</strain>
    </source>
</reference>
<evidence type="ECO:0000313" key="2">
    <source>
        <dbReference type="Proteomes" id="UP000002971"/>
    </source>
</evidence>
<organism evidence="1 2">
    <name type="scientific">Ligilactobacillus ruminis SPM0211</name>
    <dbReference type="NCBI Taxonomy" id="1040964"/>
    <lineage>
        <taxon>Bacteria</taxon>
        <taxon>Bacillati</taxon>
        <taxon>Bacillota</taxon>
        <taxon>Bacilli</taxon>
        <taxon>Lactobacillales</taxon>
        <taxon>Lactobacillaceae</taxon>
        <taxon>Ligilactobacillus</taxon>
    </lineage>
</organism>
<name>F7R315_9LACO</name>
<accession>F7R315</accession>
<gene>
    <name evidence="1" type="ORF">LRU_02122</name>
</gene>